<evidence type="ECO:0000313" key="2">
    <source>
        <dbReference type="EMBL" id="GAA5043558.1"/>
    </source>
</evidence>
<sequence>MEVPEDAERINAKLVFRAKRDAVKEFRDATDGSEDGSFTRKLLETTGD</sequence>
<feature type="compositionally biased region" description="Basic and acidic residues" evidence="1">
    <location>
        <begin position="37"/>
        <end position="48"/>
    </location>
</feature>
<dbReference type="GeneID" id="68611395"/>
<accession>A0AAV3UEJ3</accession>
<comment type="caution">
    <text evidence="2">The sequence shown here is derived from an EMBL/GenBank/DDBJ whole genome shotgun (WGS) entry which is preliminary data.</text>
</comment>
<keyword evidence="3" id="KW-1185">Reference proteome</keyword>
<feature type="region of interest" description="Disordered" evidence="1">
    <location>
        <begin position="29"/>
        <end position="48"/>
    </location>
</feature>
<proteinExistence type="predicted"/>
<name>A0AAV3UEJ3_9EURY</name>
<organism evidence="2 3">
    <name type="scientific">Haladaptatus pallidirubidus</name>
    <dbReference type="NCBI Taxonomy" id="1008152"/>
    <lineage>
        <taxon>Archaea</taxon>
        <taxon>Methanobacteriati</taxon>
        <taxon>Methanobacteriota</taxon>
        <taxon>Stenosarchaea group</taxon>
        <taxon>Halobacteria</taxon>
        <taxon>Halobacteriales</taxon>
        <taxon>Haladaptataceae</taxon>
        <taxon>Haladaptatus</taxon>
    </lineage>
</organism>
<dbReference type="AlphaFoldDB" id="A0AAV3UEJ3"/>
<dbReference type="RefSeq" id="WP_227775631.1">
    <property type="nucleotide sequence ID" value="NZ_BAABKX010000001.1"/>
</dbReference>
<gene>
    <name evidence="2" type="ORF">GCM10025751_08450</name>
</gene>
<evidence type="ECO:0000256" key="1">
    <source>
        <dbReference type="SAM" id="MobiDB-lite"/>
    </source>
</evidence>
<dbReference type="EMBL" id="BAABKX010000001">
    <property type="protein sequence ID" value="GAA5043558.1"/>
    <property type="molecule type" value="Genomic_DNA"/>
</dbReference>
<dbReference type="Proteomes" id="UP001501729">
    <property type="component" value="Unassembled WGS sequence"/>
</dbReference>
<protein>
    <submittedName>
        <fullName evidence="2">Uncharacterized protein</fullName>
    </submittedName>
</protein>
<reference evidence="2 3" key="1">
    <citation type="journal article" date="2019" name="Int. J. Syst. Evol. Microbiol.">
        <title>The Global Catalogue of Microorganisms (GCM) 10K type strain sequencing project: providing services to taxonomists for standard genome sequencing and annotation.</title>
        <authorList>
            <consortium name="The Broad Institute Genomics Platform"/>
            <consortium name="The Broad Institute Genome Sequencing Center for Infectious Disease"/>
            <person name="Wu L."/>
            <person name="Ma J."/>
        </authorList>
    </citation>
    <scope>NUCLEOTIDE SEQUENCE [LARGE SCALE GENOMIC DNA]</scope>
    <source>
        <strain evidence="2 3">JCM 17504</strain>
    </source>
</reference>
<evidence type="ECO:0000313" key="3">
    <source>
        <dbReference type="Proteomes" id="UP001501729"/>
    </source>
</evidence>